<accession>A0AC58TP21</accession>
<reference evidence="2" key="2">
    <citation type="submission" date="2025-08" db="UniProtKB">
        <authorList>
            <consortium name="RefSeq"/>
        </authorList>
    </citation>
    <scope>IDENTIFICATION</scope>
    <source>
        <tissue evidence="2">Leaf</tissue>
    </source>
</reference>
<dbReference type="RefSeq" id="XP_075098953.1">
    <property type="nucleotide sequence ID" value="XM_075242852.1"/>
</dbReference>
<name>A0AC58TP21_TOBAC</name>
<keyword evidence="1" id="KW-1185">Reference proteome</keyword>
<organism evidence="1 2">
    <name type="scientific">Nicotiana tabacum</name>
    <name type="common">Common tobacco</name>
    <dbReference type="NCBI Taxonomy" id="4097"/>
    <lineage>
        <taxon>Eukaryota</taxon>
        <taxon>Viridiplantae</taxon>
        <taxon>Streptophyta</taxon>
        <taxon>Embryophyta</taxon>
        <taxon>Tracheophyta</taxon>
        <taxon>Spermatophyta</taxon>
        <taxon>Magnoliopsida</taxon>
        <taxon>eudicotyledons</taxon>
        <taxon>Gunneridae</taxon>
        <taxon>Pentapetalae</taxon>
        <taxon>asterids</taxon>
        <taxon>lamiids</taxon>
        <taxon>Solanales</taxon>
        <taxon>Solanaceae</taxon>
        <taxon>Nicotianoideae</taxon>
        <taxon>Nicotianeae</taxon>
        <taxon>Nicotiana</taxon>
    </lineage>
</organism>
<evidence type="ECO:0000313" key="2">
    <source>
        <dbReference type="RefSeq" id="XP_075098953.1"/>
    </source>
</evidence>
<reference evidence="1" key="1">
    <citation type="journal article" date="2014" name="Nat. Commun.">
        <title>The tobacco genome sequence and its comparison with those of tomato and potato.</title>
        <authorList>
            <person name="Sierro N."/>
            <person name="Battey J.N."/>
            <person name="Ouadi S."/>
            <person name="Bakaher N."/>
            <person name="Bovet L."/>
            <person name="Willig A."/>
            <person name="Goepfert S."/>
            <person name="Peitsch M.C."/>
            <person name="Ivanov N.V."/>
        </authorList>
    </citation>
    <scope>NUCLEOTIDE SEQUENCE [LARGE SCALE GENOMIC DNA]</scope>
</reference>
<dbReference type="Proteomes" id="UP000790787">
    <property type="component" value="Chromosome 22"/>
</dbReference>
<sequence length="651" mass="74099">MGVLIMGLLRVANGHELFCSHFSPSFIWEMGNNQFHFDLKWLQVKGCDIVLGMDWINSVAPLILHTKPHSISFMKDGRFLTLIDSRDAIKIAPAKAKSIQKLLKSSYCSFLALAQFNALEEVAKTFLDQAQMEQLVSKFEDLFKEPSGLSPKRDCDHAVDLVPGATTVNQRPYRYSFKQKNTIKKMVQDMLKQNTLVPNSSPFASPVILVKKKGLILAHVFEVLQANQLFAKRSKCNFGRDKIEYLDHIISSGGASYYRRFIKYFTIISMPLTNLLKKWAFVWSEEAMQAFEALKQAMVQAPPLKSGDAIYSQSSKHLGLSTYEKGLVALLLAIEKWRRYLQPSHFIIKTDHFSLKFLKDQRVTTSLQHKGITKLLGLSYEIQFRKGVEIIAADALSHRFDEEAECKSISVVYPLWVQEVLASYEGDSEIMAAMAKLALDPNVIPNVSLQQGSLRHKGQIWVGSTGQKRQQLIEAMHTTAWYENVTLAKGTREKIWLIQDYFSLFLSLQGHGNTSQWISLKDYQNPGEISNICVSGSFYQRPDFYKPILERVVNGLGVQIKLSSAYHLQTNGQTERLNRCLEGYLRCMTGHKPAAWSKWLSLAEFWYNTTFHSAIQMSPFKTLYGYDPPQPTFELVAKSKVNSVDELLREK</sequence>
<protein>
    <submittedName>
        <fullName evidence="2">Transposon Tf2-1 polyprotein</fullName>
    </submittedName>
</protein>
<proteinExistence type="predicted"/>
<evidence type="ECO:0000313" key="1">
    <source>
        <dbReference type="Proteomes" id="UP000790787"/>
    </source>
</evidence>
<gene>
    <name evidence="2" type="primary">LOC107773757</name>
</gene>